<reference evidence="2 3" key="1">
    <citation type="submission" date="2016-05" db="EMBL/GenBank/DDBJ databases">
        <title>Single-cell genome of chain-forming Candidatus Thiomargarita nelsonii and comparison to other large sulfur-oxidizing bacteria.</title>
        <authorList>
            <person name="Winkel M."/>
            <person name="Salman V."/>
            <person name="Woyke T."/>
            <person name="Schulz-Vogt H."/>
            <person name="Richter M."/>
            <person name="Flood B."/>
            <person name="Bailey J."/>
            <person name="Amann R."/>
            <person name="Mussmann M."/>
        </authorList>
    </citation>
    <scope>NUCLEOTIDE SEQUENCE [LARGE SCALE GENOMIC DNA]</scope>
    <source>
        <strain evidence="2 3">THI036</strain>
    </source>
</reference>
<evidence type="ECO:0000313" key="2">
    <source>
        <dbReference type="EMBL" id="OAD18718.1"/>
    </source>
</evidence>
<dbReference type="PANTHER" id="PTHR48104">
    <property type="entry name" value="METACASPASE-4"/>
    <property type="match status" value="1"/>
</dbReference>
<organism evidence="2 3">
    <name type="scientific">Candidatus Thiomargarita nelsonii</name>
    <dbReference type="NCBI Taxonomy" id="1003181"/>
    <lineage>
        <taxon>Bacteria</taxon>
        <taxon>Pseudomonadati</taxon>
        <taxon>Pseudomonadota</taxon>
        <taxon>Gammaproteobacteria</taxon>
        <taxon>Thiotrichales</taxon>
        <taxon>Thiotrichaceae</taxon>
        <taxon>Thiomargarita</taxon>
    </lineage>
</organism>
<name>A0A176RSK7_9GAMM</name>
<sequence length="252" mass="28676">MLIPQSALTAGKHALLIGIQDYSKTPFNSLKGPFNDIELTKGVLRERFGFQNDDFIIIKDATHTGIEKAFKKLINRVNPHDFVYIFYSGHGSQTKDLNGEEPSGYDQTWVSYGARTGRDDIDDYDVLDDEINAWLIELYAKTDQIVFISDSCHSGTVTRGPTPAIRFVKDDNRPHLLGERPYKRLTTHHGIRIGAARDDESAMEFPRKDQYYGLFTWYWTQNLQQAQAGNTWVKSCCTDNRGDKCLFASLPI</sequence>
<dbReference type="InterPro" id="IPR029030">
    <property type="entry name" value="Caspase-like_dom_sf"/>
</dbReference>
<dbReference type="Proteomes" id="UP000076962">
    <property type="component" value="Unassembled WGS sequence"/>
</dbReference>
<comment type="caution">
    <text evidence="2">The sequence shown here is derived from an EMBL/GenBank/DDBJ whole genome shotgun (WGS) entry which is preliminary data.</text>
</comment>
<dbReference type="GO" id="GO:0005737">
    <property type="term" value="C:cytoplasm"/>
    <property type="evidence" value="ECO:0007669"/>
    <property type="project" value="TreeGrafter"/>
</dbReference>
<dbReference type="EMBL" id="LUTY01003117">
    <property type="protein sequence ID" value="OAD18718.1"/>
    <property type="molecule type" value="Genomic_DNA"/>
</dbReference>
<proteinExistence type="predicted"/>
<dbReference type="GO" id="GO:0004197">
    <property type="term" value="F:cysteine-type endopeptidase activity"/>
    <property type="evidence" value="ECO:0007669"/>
    <property type="project" value="InterPro"/>
</dbReference>
<dbReference type="GO" id="GO:0006508">
    <property type="term" value="P:proteolysis"/>
    <property type="evidence" value="ECO:0007669"/>
    <property type="project" value="InterPro"/>
</dbReference>
<evidence type="ECO:0000259" key="1">
    <source>
        <dbReference type="Pfam" id="PF00656"/>
    </source>
</evidence>
<dbReference type="AlphaFoldDB" id="A0A176RSK7"/>
<gene>
    <name evidence="2" type="ORF">THIOM_005679</name>
</gene>
<dbReference type="Pfam" id="PF00656">
    <property type="entry name" value="Peptidase_C14"/>
    <property type="match status" value="1"/>
</dbReference>
<dbReference type="SUPFAM" id="SSF52129">
    <property type="entry name" value="Caspase-like"/>
    <property type="match status" value="1"/>
</dbReference>
<keyword evidence="3" id="KW-1185">Reference proteome</keyword>
<dbReference type="PANTHER" id="PTHR48104:SF30">
    <property type="entry name" value="METACASPASE-1"/>
    <property type="match status" value="1"/>
</dbReference>
<dbReference type="InterPro" id="IPR011600">
    <property type="entry name" value="Pept_C14_caspase"/>
</dbReference>
<dbReference type="InterPro" id="IPR050452">
    <property type="entry name" value="Metacaspase"/>
</dbReference>
<protein>
    <submittedName>
        <fullName evidence="2">Peptidase C14 caspase catalytic subunit p20</fullName>
    </submittedName>
</protein>
<feature type="domain" description="Peptidase C14 caspase" evidence="1">
    <location>
        <begin position="12"/>
        <end position="228"/>
    </location>
</feature>
<dbReference type="Gene3D" id="3.40.50.1460">
    <property type="match status" value="1"/>
</dbReference>
<evidence type="ECO:0000313" key="3">
    <source>
        <dbReference type="Proteomes" id="UP000076962"/>
    </source>
</evidence>
<accession>A0A176RSK7</accession>